<dbReference type="SUPFAM" id="SSF48403">
    <property type="entry name" value="Ankyrin repeat"/>
    <property type="match status" value="1"/>
</dbReference>
<keyword evidence="2" id="KW-0040">ANK repeat</keyword>
<name>A0A7R8WMQ0_9CRUS</name>
<dbReference type="GO" id="GO:0003950">
    <property type="term" value="F:NAD+ poly-ADP-ribosyltransferase activity"/>
    <property type="evidence" value="ECO:0007669"/>
    <property type="project" value="TreeGrafter"/>
</dbReference>
<keyword evidence="1" id="KW-0677">Repeat</keyword>
<evidence type="ECO:0000256" key="1">
    <source>
        <dbReference type="ARBA" id="ARBA00022737"/>
    </source>
</evidence>
<dbReference type="InterPro" id="IPR051637">
    <property type="entry name" value="Ank_repeat_dom-contain_49"/>
</dbReference>
<dbReference type="Gene3D" id="1.25.40.20">
    <property type="entry name" value="Ankyrin repeat-containing domain"/>
    <property type="match status" value="2"/>
</dbReference>
<dbReference type="PANTHER" id="PTHR24180:SF45">
    <property type="entry name" value="POLY [ADP-RIBOSE] POLYMERASE TANKYRASE"/>
    <property type="match status" value="1"/>
</dbReference>
<reference evidence="3" key="1">
    <citation type="submission" date="2020-11" db="EMBL/GenBank/DDBJ databases">
        <authorList>
            <person name="Tran Van P."/>
        </authorList>
    </citation>
    <scope>NUCLEOTIDE SEQUENCE</scope>
</reference>
<dbReference type="PROSITE" id="PS50088">
    <property type="entry name" value="ANK_REPEAT"/>
    <property type="match status" value="2"/>
</dbReference>
<dbReference type="GO" id="GO:1904355">
    <property type="term" value="P:positive regulation of telomere capping"/>
    <property type="evidence" value="ECO:0007669"/>
    <property type="project" value="TreeGrafter"/>
</dbReference>
<sequence>RRCQVVKVRLTGVRCQGTLDVEAVCFPDLGSSGSSSAVAAECYKRFGAPAHYPGQQNKVGILLGEDCYDHVVTGPTQRLTTGLKATRSIFEWMIHGRSEREAVVKVCKANVDLSHFWELDHLGIKEVDLDKEDVLYRVERKDGRYWVSWPWREELRPSDKGEGRVLIASYFEAASRDVLAPHLIGRRGKTPVVLCRLLHCALHNACSYGHYEVCEVLVRHGAAVNVGDLWKDFVFFHQNEADRNRKNRDGKTQLDLVKKGDEEVADLLRGEVALLEASKKGSVSRVKNLVTLSPAMMNCRDIQGRNSTPLQVAAGYNNLEVAEYLLENGADVNAQDKGGLIHLYNASSFGNLDIAALLMNYETHVKATDGWGFEPLHEASQKGGTQISILLLPNGDEPYLKNQEGDDPVDNGIGIRFHVVLA</sequence>
<feature type="non-terminal residue" evidence="3">
    <location>
        <position position="1"/>
    </location>
</feature>
<dbReference type="OrthoDB" id="4772757at2759"/>
<dbReference type="GO" id="GO:0070198">
    <property type="term" value="P:protein localization to chromosome, telomeric region"/>
    <property type="evidence" value="ECO:0007669"/>
    <property type="project" value="TreeGrafter"/>
</dbReference>
<dbReference type="SMART" id="SM00248">
    <property type="entry name" value="ANK"/>
    <property type="match status" value="5"/>
</dbReference>
<organism evidence="3">
    <name type="scientific">Cyprideis torosa</name>
    <dbReference type="NCBI Taxonomy" id="163714"/>
    <lineage>
        <taxon>Eukaryota</taxon>
        <taxon>Metazoa</taxon>
        <taxon>Ecdysozoa</taxon>
        <taxon>Arthropoda</taxon>
        <taxon>Crustacea</taxon>
        <taxon>Oligostraca</taxon>
        <taxon>Ostracoda</taxon>
        <taxon>Podocopa</taxon>
        <taxon>Podocopida</taxon>
        <taxon>Cytherocopina</taxon>
        <taxon>Cytheroidea</taxon>
        <taxon>Cytherideidae</taxon>
        <taxon>Cyprideis</taxon>
    </lineage>
</organism>
<dbReference type="PROSITE" id="PS50297">
    <property type="entry name" value="ANK_REP_REGION"/>
    <property type="match status" value="2"/>
</dbReference>
<dbReference type="GO" id="GO:0090263">
    <property type="term" value="P:positive regulation of canonical Wnt signaling pathway"/>
    <property type="evidence" value="ECO:0007669"/>
    <property type="project" value="TreeGrafter"/>
</dbReference>
<dbReference type="Pfam" id="PF00023">
    <property type="entry name" value="Ank"/>
    <property type="match status" value="1"/>
</dbReference>
<dbReference type="AlphaFoldDB" id="A0A7R8WMQ0"/>
<dbReference type="InterPro" id="IPR036770">
    <property type="entry name" value="Ankyrin_rpt-contain_sf"/>
</dbReference>
<proteinExistence type="predicted"/>
<gene>
    <name evidence="3" type="ORF">CTOB1V02_LOCUS12473</name>
</gene>
<dbReference type="GO" id="GO:0005737">
    <property type="term" value="C:cytoplasm"/>
    <property type="evidence" value="ECO:0007669"/>
    <property type="project" value="TreeGrafter"/>
</dbReference>
<evidence type="ECO:0000313" key="3">
    <source>
        <dbReference type="EMBL" id="CAD7234657.1"/>
    </source>
</evidence>
<dbReference type="InterPro" id="IPR002110">
    <property type="entry name" value="Ankyrin_rpt"/>
</dbReference>
<protein>
    <submittedName>
        <fullName evidence="3">Uncharacterized protein</fullName>
    </submittedName>
</protein>
<dbReference type="PANTHER" id="PTHR24180">
    <property type="entry name" value="CYCLIN-DEPENDENT KINASE INHIBITOR 2C-RELATED"/>
    <property type="match status" value="1"/>
</dbReference>
<dbReference type="Pfam" id="PF13637">
    <property type="entry name" value="Ank_4"/>
    <property type="match status" value="1"/>
</dbReference>
<evidence type="ECO:0000256" key="2">
    <source>
        <dbReference type="ARBA" id="ARBA00023043"/>
    </source>
</evidence>
<dbReference type="GO" id="GO:0005634">
    <property type="term" value="C:nucleus"/>
    <property type="evidence" value="ECO:0007669"/>
    <property type="project" value="TreeGrafter"/>
</dbReference>
<accession>A0A7R8WMQ0</accession>
<dbReference type="EMBL" id="OB669392">
    <property type="protein sequence ID" value="CAD7234657.1"/>
    <property type="molecule type" value="Genomic_DNA"/>
</dbReference>